<proteinExistence type="predicted"/>
<dbReference type="Gene3D" id="3.90.1150.10">
    <property type="entry name" value="Aspartate Aminotransferase, domain 1"/>
    <property type="match status" value="1"/>
</dbReference>
<protein>
    <recommendedName>
        <fullName evidence="2">Serine--glyoxylate aminotransferase</fullName>
    </recommendedName>
</protein>
<reference evidence="1" key="1">
    <citation type="submission" date="2018-05" db="EMBL/GenBank/DDBJ databases">
        <authorList>
            <person name="Lanie J.A."/>
            <person name="Ng W.-L."/>
            <person name="Kazmierczak K.M."/>
            <person name="Andrzejewski T.M."/>
            <person name="Davidsen T.M."/>
            <person name="Wayne K.J."/>
            <person name="Tettelin H."/>
            <person name="Glass J.I."/>
            <person name="Rusch D."/>
            <person name="Podicherti R."/>
            <person name="Tsui H.-C.T."/>
            <person name="Winkler M.E."/>
        </authorList>
    </citation>
    <scope>NUCLEOTIDE SEQUENCE</scope>
</reference>
<accession>A0A382HXU0</accession>
<sequence length="72" mass="7558">TAFHKYNLSLGAGLMEVAGKVFRIGHLGDLNELQAAAAIAGAEMAMIDNGIKLKPGSGIAAASEYWRKAIKE</sequence>
<organism evidence="1">
    <name type="scientific">marine metagenome</name>
    <dbReference type="NCBI Taxonomy" id="408172"/>
    <lineage>
        <taxon>unclassified sequences</taxon>
        <taxon>metagenomes</taxon>
        <taxon>ecological metagenomes</taxon>
    </lineage>
</organism>
<feature type="non-terminal residue" evidence="1">
    <location>
        <position position="1"/>
    </location>
</feature>
<name>A0A382HXU0_9ZZZZ</name>
<dbReference type="EMBL" id="UINC01063841">
    <property type="protein sequence ID" value="SVB91899.1"/>
    <property type="molecule type" value="Genomic_DNA"/>
</dbReference>
<dbReference type="InterPro" id="IPR015422">
    <property type="entry name" value="PyrdxlP-dep_Trfase_small"/>
</dbReference>
<gene>
    <name evidence="1" type="ORF">METZ01_LOCUS244753</name>
</gene>
<evidence type="ECO:0000313" key="1">
    <source>
        <dbReference type="EMBL" id="SVB91899.1"/>
    </source>
</evidence>
<evidence type="ECO:0008006" key="2">
    <source>
        <dbReference type="Google" id="ProtNLM"/>
    </source>
</evidence>
<dbReference type="AlphaFoldDB" id="A0A382HXU0"/>